<dbReference type="EMBL" id="AKGD01000001">
    <property type="protein sequence ID" value="EIT69895.1"/>
    <property type="molecule type" value="Genomic_DNA"/>
</dbReference>
<dbReference type="RefSeq" id="WP_007183178.1">
    <property type="nucleotide sequence ID" value="NZ_AKGD01000001.1"/>
</dbReference>
<evidence type="ECO:0000256" key="1">
    <source>
        <dbReference type="SAM" id="SignalP"/>
    </source>
</evidence>
<dbReference type="Pfam" id="PF11412">
    <property type="entry name" value="DsbD_N"/>
    <property type="match status" value="1"/>
</dbReference>
<proteinExistence type="predicted"/>
<dbReference type="InterPro" id="IPR036929">
    <property type="entry name" value="DsbDN_sf"/>
</dbReference>
<dbReference type="GO" id="GO:0015035">
    <property type="term" value="F:protein-disulfide reductase activity"/>
    <property type="evidence" value="ECO:0007669"/>
    <property type="project" value="TreeGrafter"/>
</dbReference>
<protein>
    <recommendedName>
        <fullName evidence="2">Thiol:disulfide interchange protein DsbD N-terminal domain-containing protein</fullName>
    </recommendedName>
</protein>
<name>I7ZEH4_9GAMM</name>
<reference evidence="4 5" key="1">
    <citation type="journal article" date="2012" name="J. Bacteriol.">
        <title>Genome Sequence of n-Alkane-Degrading Hydrocarboniphaga effusa Strain AP103T (ATCC BAA-332T).</title>
        <authorList>
            <person name="Chang H.K."/>
            <person name="Zylstra G.J."/>
            <person name="Chae J.C."/>
        </authorList>
    </citation>
    <scope>NUCLEOTIDE SEQUENCE [LARGE SCALE GENOMIC DNA]</scope>
    <source>
        <strain evidence="4 5">AP103</strain>
    </source>
</reference>
<dbReference type="PANTHER" id="PTHR32234">
    <property type="entry name" value="THIOL:DISULFIDE INTERCHANGE PROTEIN DSBD"/>
    <property type="match status" value="1"/>
</dbReference>
<evidence type="ECO:0000259" key="2">
    <source>
        <dbReference type="Pfam" id="PF11412"/>
    </source>
</evidence>
<keyword evidence="5" id="KW-1185">Reference proteome</keyword>
<organism evidence="4 5">
    <name type="scientific">Hydrocarboniphaga effusa AP103</name>
    <dbReference type="NCBI Taxonomy" id="1172194"/>
    <lineage>
        <taxon>Bacteria</taxon>
        <taxon>Pseudomonadati</taxon>
        <taxon>Pseudomonadota</taxon>
        <taxon>Gammaproteobacteria</taxon>
        <taxon>Nevskiales</taxon>
        <taxon>Nevskiaceae</taxon>
        <taxon>Hydrocarboniphaga</taxon>
    </lineage>
</organism>
<dbReference type="InterPro" id="IPR028250">
    <property type="entry name" value="DsbDN"/>
</dbReference>
<dbReference type="PANTHER" id="PTHR32234:SF0">
    <property type="entry name" value="THIOL:DISULFIDE INTERCHANGE PROTEIN DSBD"/>
    <property type="match status" value="1"/>
</dbReference>
<feature type="chain" id="PRO_5007674467" description="Thiol:disulfide interchange protein DsbD N-terminal domain-containing protein" evidence="1">
    <location>
        <begin position="30"/>
        <end position="155"/>
    </location>
</feature>
<dbReference type="Gene3D" id="2.60.40.1250">
    <property type="entry name" value="Thiol:disulfide interchange protein DsbD, N-terminal domain"/>
    <property type="match status" value="1"/>
</dbReference>
<reference evidence="4" key="2">
    <citation type="submission" date="2012-05" db="EMBL/GenBank/DDBJ databases">
        <authorList>
            <person name="Park J.-H."/>
            <person name="Zylstra G.J."/>
            <person name="Chae J.-C."/>
        </authorList>
    </citation>
    <scope>NUCLEOTIDE SEQUENCE</scope>
    <source>
        <strain evidence="4">AP103</strain>
    </source>
</reference>
<dbReference type="GO" id="GO:0045454">
    <property type="term" value="P:cell redox homeostasis"/>
    <property type="evidence" value="ECO:0007669"/>
    <property type="project" value="TreeGrafter"/>
</dbReference>
<gene>
    <name evidence="3" type="ORF">WQQ_00320</name>
    <name evidence="4" type="ORF">WQQ_02190</name>
</gene>
<dbReference type="STRING" id="1172194.WQQ_00320"/>
<dbReference type="AlphaFoldDB" id="I7ZEH4"/>
<feature type="domain" description="Thiol:disulfide interchange protein DsbD N-terminal" evidence="2">
    <location>
        <begin position="39"/>
        <end position="151"/>
    </location>
</feature>
<dbReference type="OrthoDB" id="9811036at2"/>
<evidence type="ECO:0000313" key="4">
    <source>
        <dbReference type="EMBL" id="EIT70082.1"/>
    </source>
</evidence>
<comment type="caution">
    <text evidence="4">The sequence shown here is derived from an EMBL/GenBank/DDBJ whole genome shotgun (WGS) entry which is preliminary data.</text>
</comment>
<dbReference type="EMBL" id="AKGD01000001">
    <property type="protein sequence ID" value="EIT70082.1"/>
    <property type="molecule type" value="Genomic_DNA"/>
</dbReference>
<keyword evidence="1" id="KW-0732">Signal</keyword>
<evidence type="ECO:0000313" key="3">
    <source>
        <dbReference type="EMBL" id="EIT69895.1"/>
    </source>
</evidence>
<dbReference type="Proteomes" id="UP000003704">
    <property type="component" value="Unassembled WGS sequence"/>
</dbReference>
<evidence type="ECO:0000313" key="5">
    <source>
        <dbReference type="Proteomes" id="UP000003704"/>
    </source>
</evidence>
<sequence length="155" mass="16774">MGSRKHTLSLVAGLLIGSLSMATPMPAAAVDWLKPKTDDDLLPADEAIQVQAAVWQNGELSVGLEAAKGVYVYRDKLSLEALQPASARLGKLKLPDGEPHHDDHFGDVRVLRGSVLARAAVANAPQQVRVRYQGCAENRVCYPPQTRILTVEKLN</sequence>
<feature type="signal peptide" evidence="1">
    <location>
        <begin position="1"/>
        <end position="29"/>
    </location>
</feature>
<accession>I7ZEH4</accession>
<dbReference type="SUPFAM" id="SSF74863">
    <property type="entry name" value="Thiol:disulfide interchange protein DsbD, N-terminal domain (DsbD-alpha)"/>
    <property type="match status" value="1"/>
</dbReference>